<dbReference type="Gene3D" id="1.10.260.40">
    <property type="entry name" value="lambda repressor-like DNA-binding domains"/>
    <property type="match status" value="1"/>
</dbReference>
<proteinExistence type="predicted"/>
<name>A0A7W6CQZ7_9HYPH</name>
<dbReference type="AlphaFoldDB" id="A0A7W6CQZ7"/>
<dbReference type="Pfam" id="PF01381">
    <property type="entry name" value="HTH_3"/>
    <property type="match status" value="1"/>
</dbReference>
<evidence type="ECO:0000313" key="3">
    <source>
        <dbReference type="EMBL" id="MBB3965580.1"/>
    </source>
</evidence>
<dbReference type="SMART" id="SM00530">
    <property type="entry name" value="HTH_XRE"/>
    <property type="match status" value="1"/>
</dbReference>
<accession>A0A7W6CQZ7</accession>
<dbReference type="SUPFAM" id="SSF51182">
    <property type="entry name" value="RmlC-like cupins"/>
    <property type="match status" value="1"/>
</dbReference>
<dbReference type="CDD" id="cd00093">
    <property type="entry name" value="HTH_XRE"/>
    <property type="match status" value="1"/>
</dbReference>
<protein>
    <submittedName>
        <fullName evidence="3">Transcriptional regulator with XRE-family HTH domain</fullName>
    </submittedName>
</protein>
<dbReference type="Proteomes" id="UP000582090">
    <property type="component" value="Unassembled WGS sequence"/>
</dbReference>
<feature type="domain" description="HTH cro/C1-type" evidence="2">
    <location>
        <begin position="16"/>
        <end position="70"/>
    </location>
</feature>
<keyword evidence="1" id="KW-0238">DNA-binding</keyword>
<dbReference type="Gene3D" id="2.60.120.10">
    <property type="entry name" value="Jelly Rolls"/>
    <property type="match status" value="1"/>
</dbReference>
<dbReference type="CDD" id="cd02209">
    <property type="entry name" value="cupin_XRE_C"/>
    <property type="match status" value="1"/>
</dbReference>
<sequence length="188" mass="20487">MSTISDNFDRCLGDRVRAERELRGWSLSDLSDHSGVSRAMIHKVERGESSPTASLLGKLCGAFGLTVSSLIARAEAGSQRLSRHDDQPLWTDPETGYTRRHVSPDGSPFDIVAVELPSGARVAYPAASFVFLRQCIWVVRGALTFVEGETVHALESGDCLLLGPAVDCEFRNDSDETCRYVVVLTKTG</sequence>
<dbReference type="InterPro" id="IPR001387">
    <property type="entry name" value="Cro/C1-type_HTH"/>
</dbReference>
<dbReference type="PANTHER" id="PTHR46797">
    <property type="entry name" value="HTH-TYPE TRANSCRIPTIONAL REGULATOR"/>
    <property type="match status" value="1"/>
</dbReference>
<dbReference type="SUPFAM" id="SSF47413">
    <property type="entry name" value="lambda repressor-like DNA-binding domains"/>
    <property type="match status" value="1"/>
</dbReference>
<dbReference type="InterPro" id="IPR014710">
    <property type="entry name" value="RmlC-like_jellyroll"/>
</dbReference>
<dbReference type="GO" id="GO:0003700">
    <property type="term" value="F:DNA-binding transcription factor activity"/>
    <property type="evidence" value="ECO:0007669"/>
    <property type="project" value="TreeGrafter"/>
</dbReference>
<dbReference type="InterPro" id="IPR011051">
    <property type="entry name" value="RmlC_Cupin_sf"/>
</dbReference>
<dbReference type="RefSeq" id="WP_183901125.1">
    <property type="nucleotide sequence ID" value="NZ_JACIDW010000010.1"/>
</dbReference>
<organism evidence="3 4">
    <name type="scientific">Rhizobium metallidurans</name>
    <dbReference type="NCBI Taxonomy" id="1265931"/>
    <lineage>
        <taxon>Bacteria</taxon>
        <taxon>Pseudomonadati</taxon>
        <taxon>Pseudomonadota</taxon>
        <taxon>Alphaproteobacteria</taxon>
        <taxon>Hyphomicrobiales</taxon>
        <taxon>Rhizobiaceae</taxon>
        <taxon>Rhizobium/Agrobacterium group</taxon>
        <taxon>Rhizobium</taxon>
    </lineage>
</organism>
<dbReference type="PROSITE" id="PS50943">
    <property type="entry name" value="HTH_CROC1"/>
    <property type="match status" value="1"/>
</dbReference>
<dbReference type="EMBL" id="JACIDW010000010">
    <property type="protein sequence ID" value="MBB3965580.1"/>
    <property type="molecule type" value="Genomic_DNA"/>
</dbReference>
<dbReference type="GO" id="GO:0003677">
    <property type="term" value="F:DNA binding"/>
    <property type="evidence" value="ECO:0007669"/>
    <property type="project" value="UniProtKB-KW"/>
</dbReference>
<dbReference type="InterPro" id="IPR050807">
    <property type="entry name" value="TransReg_Diox_bact_type"/>
</dbReference>
<gene>
    <name evidence="3" type="ORF">GGQ67_003253</name>
</gene>
<dbReference type="InterPro" id="IPR010982">
    <property type="entry name" value="Lambda_DNA-bd_dom_sf"/>
</dbReference>
<reference evidence="3 4" key="1">
    <citation type="submission" date="2020-08" db="EMBL/GenBank/DDBJ databases">
        <title>Genomic Encyclopedia of Type Strains, Phase IV (KMG-IV): sequencing the most valuable type-strain genomes for metagenomic binning, comparative biology and taxonomic classification.</title>
        <authorList>
            <person name="Goeker M."/>
        </authorList>
    </citation>
    <scope>NUCLEOTIDE SEQUENCE [LARGE SCALE GENOMIC DNA]</scope>
    <source>
        <strain evidence="3 4">DSM 26575</strain>
    </source>
</reference>
<dbReference type="GO" id="GO:0005829">
    <property type="term" value="C:cytosol"/>
    <property type="evidence" value="ECO:0007669"/>
    <property type="project" value="TreeGrafter"/>
</dbReference>
<dbReference type="PANTHER" id="PTHR46797:SF10">
    <property type="entry name" value="BLR1115 PROTEIN"/>
    <property type="match status" value="1"/>
</dbReference>
<evidence type="ECO:0000259" key="2">
    <source>
        <dbReference type="PROSITE" id="PS50943"/>
    </source>
</evidence>
<evidence type="ECO:0000256" key="1">
    <source>
        <dbReference type="ARBA" id="ARBA00023125"/>
    </source>
</evidence>
<comment type="caution">
    <text evidence="3">The sequence shown here is derived from an EMBL/GenBank/DDBJ whole genome shotgun (WGS) entry which is preliminary data.</text>
</comment>
<evidence type="ECO:0000313" key="4">
    <source>
        <dbReference type="Proteomes" id="UP000582090"/>
    </source>
</evidence>
<keyword evidence="4" id="KW-1185">Reference proteome</keyword>